<feature type="chain" id="PRO_5032676253" evidence="1">
    <location>
        <begin position="28"/>
        <end position="259"/>
    </location>
</feature>
<proteinExistence type="predicted"/>
<accession>A0A7T5UHX7</accession>
<dbReference type="EMBL" id="CP066681">
    <property type="protein sequence ID" value="QQG36895.1"/>
    <property type="molecule type" value="Genomic_DNA"/>
</dbReference>
<keyword evidence="1" id="KW-0732">Signal</keyword>
<dbReference type="AlphaFoldDB" id="A0A7T5UHX7"/>
<dbReference type="Pfam" id="PF11319">
    <property type="entry name" value="VasI"/>
    <property type="match status" value="1"/>
</dbReference>
<evidence type="ECO:0000256" key="1">
    <source>
        <dbReference type="SAM" id="SignalP"/>
    </source>
</evidence>
<organism evidence="2 3">
    <name type="scientific">Micavibrio aeruginosavorus</name>
    <dbReference type="NCBI Taxonomy" id="349221"/>
    <lineage>
        <taxon>Bacteria</taxon>
        <taxon>Pseudomonadati</taxon>
        <taxon>Bdellovibrionota</taxon>
        <taxon>Bdellovibrionia</taxon>
        <taxon>Bdellovibrionales</taxon>
        <taxon>Pseudobdellovibrionaceae</taxon>
        <taxon>Micavibrio</taxon>
    </lineage>
</organism>
<dbReference type="InterPro" id="IPR017738">
    <property type="entry name" value="T6SS-assoc_VCA0118"/>
</dbReference>
<gene>
    <name evidence="2" type="ORF">HYS17_03740</name>
</gene>
<dbReference type="Proteomes" id="UP000595362">
    <property type="component" value="Chromosome"/>
</dbReference>
<evidence type="ECO:0000313" key="3">
    <source>
        <dbReference type="Proteomes" id="UP000595362"/>
    </source>
</evidence>
<name>A0A7T5UHX7_9BACT</name>
<evidence type="ECO:0000313" key="2">
    <source>
        <dbReference type="EMBL" id="QQG36895.1"/>
    </source>
</evidence>
<sequence>MLGKYSLTLAVAALLSGVAVLSPAVQAQDAAAVAAESPAAAPAATASPQPGGDDQDPTKITVKLLNLKNDIRRCTLIEERAVRLTCYDHISETLGYIDKDRMKKEKDTLQEIGFWQITRATSTMGEPQTTLRVESSNTIETSGMSARYVNLVIRCTPGKTEGFLDWKAPVTRPTQAERESGISVNYRYDASGITNEKWEVSTDMHAVFMPDAISFVRNIMNKKRLIIEIIPTNGTVQGVSFDIQGIEKAADEIVKDCYK</sequence>
<feature type="signal peptide" evidence="1">
    <location>
        <begin position="1"/>
        <end position="27"/>
    </location>
</feature>
<reference evidence="2 3" key="1">
    <citation type="submission" date="2020-07" db="EMBL/GenBank/DDBJ databases">
        <title>Huge and variable diversity of episymbiotic CPR bacteria and DPANN archaea in groundwater ecosystems.</title>
        <authorList>
            <person name="He C.Y."/>
            <person name="Keren R."/>
            <person name="Whittaker M."/>
            <person name="Farag I.F."/>
            <person name="Doudna J."/>
            <person name="Cate J.H.D."/>
            <person name="Banfield J.F."/>
        </authorList>
    </citation>
    <scope>NUCLEOTIDE SEQUENCE [LARGE SCALE GENOMIC DNA]</scope>
    <source>
        <strain evidence="2">NC_groundwater_70_Ag_B-0.1um_54_66</strain>
    </source>
</reference>
<protein>
    <submittedName>
        <fullName evidence="2">Uncharacterized protein</fullName>
    </submittedName>
</protein>